<feature type="compositionally biased region" description="Basic residues" evidence="1">
    <location>
        <begin position="148"/>
        <end position="162"/>
    </location>
</feature>
<feature type="domain" description="Bifunctional inhibitor/plant lipid transfer protein/seed storage helical" evidence="2">
    <location>
        <begin position="100"/>
        <end position="217"/>
    </location>
</feature>
<dbReference type="SUPFAM" id="SSF47699">
    <property type="entry name" value="Bifunctional inhibitor/lipid-transfer protein/seed storage 2S albumin"/>
    <property type="match status" value="1"/>
</dbReference>
<name>A0AAD6LTV4_9ROSI</name>
<dbReference type="PANTHER" id="PTHR34377:SF3">
    <property type="entry name" value="TETRATRICOPEPTIDE REPEAT (TPR)-LIKE SUPERFAMILY PROTEIN"/>
    <property type="match status" value="1"/>
</dbReference>
<dbReference type="InterPro" id="IPR016140">
    <property type="entry name" value="Bifunc_inhib/LTP/seed_store"/>
</dbReference>
<accession>A0AAD6LTV4</accession>
<dbReference type="SMART" id="SM00499">
    <property type="entry name" value="AAI"/>
    <property type="match status" value="1"/>
</dbReference>
<evidence type="ECO:0000313" key="4">
    <source>
        <dbReference type="Proteomes" id="UP001164929"/>
    </source>
</evidence>
<keyword evidence="4" id="KW-1185">Reference proteome</keyword>
<organism evidence="3 4">
    <name type="scientific">Populus alba x Populus x berolinensis</name>
    <dbReference type="NCBI Taxonomy" id="444605"/>
    <lineage>
        <taxon>Eukaryota</taxon>
        <taxon>Viridiplantae</taxon>
        <taxon>Streptophyta</taxon>
        <taxon>Embryophyta</taxon>
        <taxon>Tracheophyta</taxon>
        <taxon>Spermatophyta</taxon>
        <taxon>Magnoliopsida</taxon>
        <taxon>eudicotyledons</taxon>
        <taxon>Gunneridae</taxon>
        <taxon>Pentapetalae</taxon>
        <taxon>rosids</taxon>
        <taxon>fabids</taxon>
        <taxon>Malpighiales</taxon>
        <taxon>Salicaceae</taxon>
        <taxon>Saliceae</taxon>
        <taxon>Populus</taxon>
    </lineage>
</organism>
<dbReference type="AlphaFoldDB" id="A0AAD6LTV4"/>
<protein>
    <recommendedName>
        <fullName evidence="2">Bifunctional inhibitor/plant lipid transfer protein/seed storage helical domain-containing protein</fullName>
    </recommendedName>
</protein>
<evidence type="ECO:0000259" key="2">
    <source>
        <dbReference type="SMART" id="SM00499"/>
    </source>
</evidence>
<evidence type="ECO:0000256" key="1">
    <source>
        <dbReference type="SAM" id="MobiDB-lite"/>
    </source>
</evidence>
<dbReference type="InterPro" id="IPR036312">
    <property type="entry name" value="Bifun_inhib/LTP/seed_sf"/>
</dbReference>
<evidence type="ECO:0000313" key="3">
    <source>
        <dbReference type="EMBL" id="KAJ6973083.1"/>
    </source>
</evidence>
<gene>
    <name evidence="3" type="ORF">NC653_033428</name>
</gene>
<feature type="compositionally biased region" description="Basic and acidic residues" evidence="1">
    <location>
        <begin position="128"/>
        <end position="147"/>
    </location>
</feature>
<reference evidence="3" key="1">
    <citation type="journal article" date="2023" name="Mol. Ecol. Resour.">
        <title>Chromosome-level genome assembly of a triploid poplar Populus alba 'Berolinensis'.</title>
        <authorList>
            <person name="Chen S."/>
            <person name="Yu Y."/>
            <person name="Wang X."/>
            <person name="Wang S."/>
            <person name="Zhang T."/>
            <person name="Zhou Y."/>
            <person name="He R."/>
            <person name="Meng N."/>
            <person name="Wang Y."/>
            <person name="Liu W."/>
            <person name="Liu Z."/>
            <person name="Liu J."/>
            <person name="Guo Q."/>
            <person name="Huang H."/>
            <person name="Sederoff R.R."/>
            <person name="Wang G."/>
            <person name="Qu G."/>
            <person name="Chen S."/>
        </authorList>
    </citation>
    <scope>NUCLEOTIDE SEQUENCE</scope>
    <source>
        <strain evidence="3">SC-2020</strain>
    </source>
</reference>
<dbReference type="Proteomes" id="UP001164929">
    <property type="component" value="Chromosome 14"/>
</dbReference>
<sequence length="221" mass="24348">MSGDNNADHVLFNAYQLKKQQLPLQSPQAYRTRGNRKIVRKPIIKRAETAMATQMDTVKILAIALSAAFLLLDPMTKAVPVDPPQRSLCMPQYSLVNHACSVILGYSLPDHPLTSDDGHGHGHGNGHGHGDGNGHGHGHGDGNDHGQSHGRRRHRHRQRHGGSHNGSSSEDNCCKWLKELDEQCVCDVLYRLPPFLSKPAHTYTLYVAEACNVTYSCGMHL</sequence>
<dbReference type="PANTHER" id="PTHR34377">
    <property type="entry name" value="TETRATRICOPEPTIDE REPEAT (TPR)-LIKE SUPERFAMILY PROTEIN"/>
    <property type="match status" value="1"/>
</dbReference>
<feature type="region of interest" description="Disordered" evidence="1">
    <location>
        <begin position="114"/>
        <end position="170"/>
    </location>
</feature>
<dbReference type="EMBL" id="JAQIZT010000014">
    <property type="protein sequence ID" value="KAJ6973083.1"/>
    <property type="molecule type" value="Genomic_DNA"/>
</dbReference>
<proteinExistence type="predicted"/>
<comment type="caution">
    <text evidence="3">The sequence shown here is derived from an EMBL/GenBank/DDBJ whole genome shotgun (WGS) entry which is preliminary data.</text>
</comment>